<dbReference type="Proteomes" id="UP001465976">
    <property type="component" value="Unassembled WGS sequence"/>
</dbReference>
<evidence type="ECO:0000313" key="9">
    <source>
        <dbReference type="EMBL" id="KAL0571511.1"/>
    </source>
</evidence>
<dbReference type="Pfam" id="PF03067">
    <property type="entry name" value="LPMO_10"/>
    <property type="match status" value="1"/>
</dbReference>
<evidence type="ECO:0000256" key="7">
    <source>
        <dbReference type="SAM" id="SignalP"/>
    </source>
</evidence>
<dbReference type="InterPro" id="IPR004302">
    <property type="entry name" value="Cellulose/chitin-bd_N"/>
</dbReference>
<keyword evidence="7" id="KW-0732">Signal</keyword>
<dbReference type="Gene3D" id="2.70.50.70">
    <property type="match status" value="1"/>
</dbReference>
<feature type="chain" id="PRO_5046812903" description="Chitin-binding type-4 domain-containing protein" evidence="7">
    <location>
        <begin position="21"/>
        <end position="208"/>
    </location>
</feature>
<comment type="similarity">
    <text evidence="6">Belongs to the polysaccharide monooxygenase AA13 family.</text>
</comment>
<keyword evidence="3" id="KW-0186">Copper</keyword>
<feature type="domain" description="Chitin-binding type-4" evidence="8">
    <location>
        <begin position="19"/>
        <end position="206"/>
    </location>
</feature>
<dbReference type="EMBL" id="JBAHYK010000758">
    <property type="protein sequence ID" value="KAL0571511.1"/>
    <property type="molecule type" value="Genomic_DNA"/>
</dbReference>
<evidence type="ECO:0000256" key="3">
    <source>
        <dbReference type="ARBA" id="ARBA00023008"/>
    </source>
</evidence>
<sequence>MYKLLALIVATLVVRALGHARVTTPTPRNLGAAAQAACGAAVYKVLTSGIFLSRVLHQSCINAALIDLTGPLENANAKIDSAYNAEACHLYFCRGAQYQDNVNNTRVYKAGTVVPFHVDLVAHHTGWANVSVVNLATQTPIARLFTWPVYANESLSPADWPKNETDFEVTVPNLGTQCSQPNACAIQWWWYSGYGNHQTYENCVDFTQ</sequence>
<keyword evidence="5" id="KW-0325">Glycoprotein</keyword>
<comment type="cofactor">
    <cofactor evidence="1">
        <name>Cu(2+)</name>
        <dbReference type="ChEBI" id="CHEBI:29036"/>
    </cofactor>
</comment>
<keyword evidence="10" id="KW-1185">Reference proteome</keyword>
<evidence type="ECO:0000259" key="8">
    <source>
        <dbReference type="Pfam" id="PF03067"/>
    </source>
</evidence>
<evidence type="ECO:0000256" key="1">
    <source>
        <dbReference type="ARBA" id="ARBA00001973"/>
    </source>
</evidence>
<evidence type="ECO:0000256" key="2">
    <source>
        <dbReference type="ARBA" id="ARBA00022723"/>
    </source>
</evidence>
<reference evidence="9 10" key="1">
    <citation type="submission" date="2024-02" db="EMBL/GenBank/DDBJ databases">
        <title>A draft genome for the cacao thread blight pathogen Marasmius crinis-equi.</title>
        <authorList>
            <person name="Cohen S.P."/>
            <person name="Baruah I.K."/>
            <person name="Amoako-Attah I."/>
            <person name="Bukari Y."/>
            <person name="Meinhardt L.W."/>
            <person name="Bailey B.A."/>
        </authorList>
    </citation>
    <scope>NUCLEOTIDE SEQUENCE [LARGE SCALE GENOMIC DNA]</scope>
    <source>
        <strain evidence="9 10">GH-76</strain>
    </source>
</reference>
<comment type="caution">
    <text evidence="9">The sequence shown here is derived from an EMBL/GenBank/DDBJ whole genome shotgun (WGS) entry which is preliminary data.</text>
</comment>
<dbReference type="PANTHER" id="PTHR36575:SF2">
    <property type="entry name" value="CHITIN-BINDING TYPE-4 DOMAIN-CONTAINING PROTEIN-RELATED"/>
    <property type="match status" value="1"/>
</dbReference>
<keyword evidence="4" id="KW-1015">Disulfide bond</keyword>
<evidence type="ECO:0000256" key="4">
    <source>
        <dbReference type="ARBA" id="ARBA00023157"/>
    </source>
</evidence>
<accession>A0ABR3F8A8</accession>
<dbReference type="InterPro" id="IPR052282">
    <property type="entry name" value="Starch-active_LPMO"/>
</dbReference>
<proteinExistence type="inferred from homology"/>
<feature type="signal peptide" evidence="7">
    <location>
        <begin position="1"/>
        <end position="20"/>
    </location>
</feature>
<evidence type="ECO:0000313" key="10">
    <source>
        <dbReference type="Proteomes" id="UP001465976"/>
    </source>
</evidence>
<evidence type="ECO:0000256" key="6">
    <source>
        <dbReference type="ARBA" id="ARBA00034311"/>
    </source>
</evidence>
<protein>
    <recommendedName>
        <fullName evidence="8">Chitin-binding type-4 domain-containing protein</fullName>
    </recommendedName>
</protein>
<evidence type="ECO:0000256" key="5">
    <source>
        <dbReference type="ARBA" id="ARBA00023180"/>
    </source>
</evidence>
<keyword evidence="2" id="KW-0479">Metal-binding</keyword>
<organism evidence="9 10">
    <name type="scientific">Marasmius crinis-equi</name>
    <dbReference type="NCBI Taxonomy" id="585013"/>
    <lineage>
        <taxon>Eukaryota</taxon>
        <taxon>Fungi</taxon>
        <taxon>Dikarya</taxon>
        <taxon>Basidiomycota</taxon>
        <taxon>Agaricomycotina</taxon>
        <taxon>Agaricomycetes</taxon>
        <taxon>Agaricomycetidae</taxon>
        <taxon>Agaricales</taxon>
        <taxon>Marasmiineae</taxon>
        <taxon>Marasmiaceae</taxon>
        <taxon>Marasmius</taxon>
    </lineage>
</organism>
<gene>
    <name evidence="9" type="ORF">V5O48_010461</name>
</gene>
<name>A0ABR3F8A8_9AGAR</name>
<dbReference type="PANTHER" id="PTHR36575">
    <property type="entry name" value="BINDING PROTEIN, PUTATIVE (AFU_ORTHOLOGUE AFUA_1G14430)-RELATED"/>
    <property type="match status" value="1"/>
</dbReference>